<organism evidence="5 6">
    <name type="scientific">Granulosicoccus antarcticus IMCC3135</name>
    <dbReference type="NCBI Taxonomy" id="1192854"/>
    <lineage>
        <taxon>Bacteria</taxon>
        <taxon>Pseudomonadati</taxon>
        <taxon>Pseudomonadota</taxon>
        <taxon>Gammaproteobacteria</taxon>
        <taxon>Chromatiales</taxon>
        <taxon>Granulosicoccaceae</taxon>
        <taxon>Granulosicoccus</taxon>
    </lineage>
</organism>
<keyword evidence="3" id="KW-0804">Transcription</keyword>
<evidence type="ECO:0000256" key="2">
    <source>
        <dbReference type="ARBA" id="ARBA00023125"/>
    </source>
</evidence>
<dbReference type="RefSeq" id="WP_088919448.1">
    <property type="nucleotide sequence ID" value="NZ_CP018632.1"/>
</dbReference>
<name>A0A2Z2NWI1_9GAMM</name>
<dbReference type="PROSITE" id="PS00894">
    <property type="entry name" value="HTH_DEOR_1"/>
    <property type="match status" value="1"/>
</dbReference>
<keyword evidence="6" id="KW-1185">Reference proteome</keyword>
<reference evidence="5 6" key="1">
    <citation type="submission" date="2016-12" db="EMBL/GenBank/DDBJ databases">
        <authorList>
            <person name="Song W.-J."/>
            <person name="Kurnit D.M."/>
        </authorList>
    </citation>
    <scope>NUCLEOTIDE SEQUENCE [LARGE SCALE GENOMIC DNA]</scope>
    <source>
        <strain evidence="5 6">IMCC3135</strain>
    </source>
</reference>
<dbReference type="GO" id="GO:0003700">
    <property type="term" value="F:DNA-binding transcription factor activity"/>
    <property type="evidence" value="ECO:0007669"/>
    <property type="project" value="InterPro"/>
</dbReference>
<dbReference type="InterPro" id="IPR050313">
    <property type="entry name" value="Carb_Metab_HTH_regulators"/>
</dbReference>
<dbReference type="InterPro" id="IPR001034">
    <property type="entry name" value="DeoR_HTH"/>
</dbReference>
<evidence type="ECO:0000259" key="4">
    <source>
        <dbReference type="PROSITE" id="PS51000"/>
    </source>
</evidence>
<evidence type="ECO:0000313" key="5">
    <source>
        <dbReference type="EMBL" id="ASJ74411.1"/>
    </source>
</evidence>
<dbReference type="InterPro" id="IPR014036">
    <property type="entry name" value="DeoR-like_C"/>
</dbReference>
<accession>A0A2Z2NWI1</accession>
<dbReference type="SMART" id="SM00420">
    <property type="entry name" value="HTH_DEOR"/>
    <property type="match status" value="1"/>
</dbReference>
<keyword evidence="2" id="KW-0238">DNA-binding</keyword>
<keyword evidence="1" id="KW-0805">Transcription regulation</keyword>
<dbReference type="AlphaFoldDB" id="A0A2Z2NWI1"/>
<gene>
    <name evidence="5" type="primary">deoR</name>
    <name evidence="5" type="ORF">IMCC3135_21670</name>
</gene>
<evidence type="ECO:0000256" key="3">
    <source>
        <dbReference type="ARBA" id="ARBA00023163"/>
    </source>
</evidence>
<evidence type="ECO:0000256" key="1">
    <source>
        <dbReference type="ARBA" id="ARBA00023015"/>
    </source>
</evidence>
<dbReference type="PANTHER" id="PTHR30363">
    <property type="entry name" value="HTH-TYPE TRANSCRIPTIONAL REGULATOR SRLR-RELATED"/>
    <property type="match status" value="1"/>
</dbReference>
<dbReference type="InterPro" id="IPR018356">
    <property type="entry name" value="Tscrpt_reg_HTH_DeoR_CS"/>
</dbReference>
<dbReference type="KEGG" id="gai:IMCC3135_21670"/>
<dbReference type="EMBL" id="CP018632">
    <property type="protein sequence ID" value="ASJ74411.1"/>
    <property type="molecule type" value="Genomic_DNA"/>
</dbReference>
<dbReference type="PANTHER" id="PTHR30363:SF8">
    <property type="entry name" value="DEOXYRIBOSE OPERON REPRESSOR"/>
    <property type="match status" value="1"/>
</dbReference>
<protein>
    <submittedName>
        <fullName evidence="5">Deoxyribose operon repressor</fullName>
    </submittedName>
</protein>
<dbReference type="Pfam" id="PF00455">
    <property type="entry name" value="DeoRC"/>
    <property type="match status" value="1"/>
</dbReference>
<dbReference type="InterPro" id="IPR037171">
    <property type="entry name" value="NagB/RpiA_transferase-like"/>
</dbReference>
<dbReference type="SUPFAM" id="SSF100950">
    <property type="entry name" value="NagB/RpiA/CoA transferase-like"/>
    <property type="match status" value="1"/>
</dbReference>
<proteinExistence type="predicted"/>
<sequence length="246" mass="27068">MASRKQKRLSQLLDLISEQSSMHIRDAAEVLDVSEMTIRRDIRDNPDKFGHLGGHIVPANKLSHRASYDLGIETDIHDQEKRQACQQCLPFAITEDIIFVDCGTTLVHLMDLLPHDLEISIVCHALNIADRAVRKSNVNLILMGGQYHSPTSSFHGLGAEAMFQRLGISTGFFSAAGIHPLHGATCTHFNEVAVKQAAMNSTTRRILVADSSKIGKVSPARYASIEDFDLILTEQGSFEFASEAAD</sequence>
<dbReference type="Proteomes" id="UP000250079">
    <property type="component" value="Chromosome"/>
</dbReference>
<dbReference type="Pfam" id="PF08220">
    <property type="entry name" value="HTH_DeoR"/>
    <property type="match status" value="1"/>
</dbReference>
<dbReference type="GO" id="GO:0003677">
    <property type="term" value="F:DNA binding"/>
    <property type="evidence" value="ECO:0007669"/>
    <property type="project" value="UniProtKB-KW"/>
</dbReference>
<dbReference type="PROSITE" id="PS51000">
    <property type="entry name" value="HTH_DEOR_2"/>
    <property type="match status" value="1"/>
</dbReference>
<dbReference type="SMART" id="SM01134">
    <property type="entry name" value="DeoRC"/>
    <property type="match status" value="1"/>
</dbReference>
<evidence type="ECO:0000313" key="6">
    <source>
        <dbReference type="Proteomes" id="UP000250079"/>
    </source>
</evidence>
<feature type="domain" description="HTH deoR-type" evidence="4">
    <location>
        <begin position="5"/>
        <end position="57"/>
    </location>
</feature>
<dbReference type="OrthoDB" id="9797223at2"/>